<proteinExistence type="predicted"/>
<reference evidence="2 3" key="1">
    <citation type="submission" date="2015-12" db="EMBL/GenBank/DDBJ databases">
        <authorList>
            <person name="Shamseldin A."/>
            <person name="Moawad H."/>
            <person name="Abd El-Rahim W.M."/>
            <person name="Sadowsky M.J."/>
        </authorList>
    </citation>
    <scope>NUCLEOTIDE SEQUENCE [LARGE SCALE GENOMIC DNA]</scope>
    <source>
        <strain evidence="2 3">SM2</strain>
    </source>
</reference>
<feature type="chain" id="PRO_5007275121" description="Porin" evidence="1">
    <location>
        <begin position="21"/>
        <end position="428"/>
    </location>
</feature>
<dbReference type="RefSeq" id="WP_062383918.1">
    <property type="nucleotide sequence ID" value="NZ_CP014544.1"/>
</dbReference>
<protein>
    <recommendedName>
        <fullName evidence="4">Porin</fullName>
    </recommendedName>
</protein>
<dbReference type="InterPro" id="IPR010870">
    <property type="entry name" value="Porin_O/P"/>
</dbReference>
<dbReference type="Gene3D" id="2.40.160.10">
    <property type="entry name" value="Porin"/>
    <property type="match status" value="1"/>
</dbReference>
<dbReference type="STRING" id="1470434.AZF00_13375"/>
<accession>A0A127M7L7</accession>
<gene>
    <name evidence="2" type="ORF">AZF00_13375</name>
</gene>
<evidence type="ECO:0000256" key="1">
    <source>
        <dbReference type="SAM" id="SignalP"/>
    </source>
</evidence>
<evidence type="ECO:0000313" key="3">
    <source>
        <dbReference type="Proteomes" id="UP000074119"/>
    </source>
</evidence>
<keyword evidence="1" id="KW-0732">Signal</keyword>
<organism evidence="2 3">
    <name type="scientific">Zhongshania aliphaticivorans</name>
    <dbReference type="NCBI Taxonomy" id="1470434"/>
    <lineage>
        <taxon>Bacteria</taxon>
        <taxon>Pseudomonadati</taxon>
        <taxon>Pseudomonadota</taxon>
        <taxon>Gammaproteobacteria</taxon>
        <taxon>Cellvibrionales</taxon>
        <taxon>Spongiibacteraceae</taxon>
        <taxon>Zhongshania</taxon>
    </lineage>
</organism>
<evidence type="ECO:0008006" key="4">
    <source>
        <dbReference type="Google" id="ProtNLM"/>
    </source>
</evidence>
<name>A0A127M7L7_9GAMM</name>
<dbReference type="Pfam" id="PF07396">
    <property type="entry name" value="Porin_O_P"/>
    <property type="match status" value="1"/>
</dbReference>
<dbReference type="KEGG" id="zal:AZF00_13375"/>
<sequence length="428" mass="46872">MKPPHTLLAMSLMLSSAAFAGSELDSLLDVLKANGTIDEAQYQRLMAEQASAKPDLVETSPPRSTAGARSGLKVVSADKQFSAQLGGRVEVHGAVYNDDGINMGDGTTLRRARIYVKGKLYGDWQYKFEYDFAASDLKGVKDAYLSYRLKEGTELIAGNYRVPFSLEALASSHANTFMERSLGFAFKPGWHLGTGINLSGPNWTWNTGVFGDTADQNTAGEDGEWIVGSRLTWLPYQANSSFVHLGLAGLFGDRGDHLDMTYKSGPESKVTKVNLVDTKKIAGVDSYSQTGLEAALTLNRFNLQAEYMAATLTRGEGDLNFDGWYIQSSYFLTGDRRSYKKGRYATVKPRSILGRNGIGAWELALRVSEVDLSDGDVLGGEQQDLTLGLNVYASPQIRFSAEYIKVLATSNPQTAEPELFQLRAEWVL</sequence>
<dbReference type="Proteomes" id="UP000074119">
    <property type="component" value="Chromosome"/>
</dbReference>
<feature type="signal peptide" evidence="1">
    <location>
        <begin position="1"/>
        <end position="20"/>
    </location>
</feature>
<dbReference type="AlphaFoldDB" id="A0A127M7L7"/>
<dbReference type="SUPFAM" id="SSF56935">
    <property type="entry name" value="Porins"/>
    <property type="match status" value="1"/>
</dbReference>
<dbReference type="InterPro" id="IPR023614">
    <property type="entry name" value="Porin_dom_sf"/>
</dbReference>
<dbReference type="EMBL" id="CP014544">
    <property type="protein sequence ID" value="AMO69233.1"/>
    <property type="molecule type" value="Genomic_DNA"/>
</dbReference>
<evidence type="ECO:0000313" key="2">
    <source>
        <dbReference type="EMBL" id="AMO69233.1"/>
    </source>
</evidence>